<dbReference type="EMBL" id="KV429073">
    <property type="protein sequence ID" value="KZT67691.1"/>
    <property type="molecule type" value="Genomic_DNA"/>
</dbReference>
<dbReference type="Proteomes" id="UP000076727">
    <property type="component" value="Unassembled WGS sequence"/>
</dbReference>
<sequence>MAHTTEVLPQENTTIENTGTSIIFVACLPICPDELRINLADSSQTNIYVVKADLEEDSDDTESASESSEDDPLVENPSQDIRGDLEKVLEGDLAKAFKGSYSFSRSYPDAPNPGLYLLPNDIRTVGLPLSERDAEAVRSGCRQAPFGQGERTVVDPTVRDVWEMDANQVQFRNPAWNGFLQGVVDNVCAELGVNVAVSKPRCEHYKLLLYETGSHFLPHVDTEKVNGMFATIVVVLPSKYTGGAAHLSHGSLSAVYDTASLSEIQTTALAWYTDVMHEIKPITSGYRLALSYNLLHTSNALRPSLPDNQIAVNILRHVLLSWKQEEYGKVPRKILYLLDHKYSQANLKGSALSSVDAHKSAMLNTLAKEHGFRLGIANLECRLSGYADDDGGHYCDSRNRWGYDLDSDGDSDNVGFAEVENREASITNLVTVGIFAQIDELDFDEESDGTIPNDLIDTVESGPHDGQEYEGYMDNGAGSLERWYRRTVLVIWPRGSDMDMTFEGDIFEAIEELARVESSRPHKRERKHVDFLLDVAKNRPEHRTEIAEILFDAACTWKDTGLYERVITACGPSAGVRMIGNNVIFRSIEALGVQLLHPILQKMLRAERSNFLRFQFIDEPQNRFSAQPSVRDGGVDAWITEQRRYALEHLEKPGSDDGEILVDLALRNGGYHVLRDIFVPQLSRIPDPNFLLDFANSSRLEKLRSNASIDDQNKIDKMCIDVLSAAVRQVDFYKAKKYIMVTASLRRPMVQKDPDATVAFAYFEACVETGNDPLVEQLVDRFTDTAPPVEEARSHRHKELFLEPFLTLVEQKLKTRPADAPTLPSVVKLYETVLQMYFRSWHTNAAPTKDELAWLIEISTLCGGIDFLERKVWPGLSAGPVIYTENSMKELIDLLRLRAKELPPAATGSSVASLTSKIVRRVIERANLEADIVKTLELLSLCQSTDSVACYPLVFKRLLAPPSVSPEYVEFILVPFIPELRDFLADKGLSPSDEPFSAVFKSILMLWANHVLGTEPHKAPKEIMNLLQTHNCKCTRCTSVFEFLLNGLVKTHRLHCIGAKLRKHVEAQLSRYARRCATWQTIQSSPQGLLITRDDVVYRPAKWKAAKAQIPNILASIAPDAEQLQKILGADYQVIMSMLGGHVPVQDANAPVPPSQTATAARHTASAVKSARAPKRPAPASQSPKSKTTSRLTKRKRITYDPTDVIDLTSD</sequence>
<proteinExistence type="predicted"/>
<gene>
    <name evidence="2" type="ORF">DAEQUDRAFT_672681</name>
</gene>
<accession>A0A165P2U6</accession>
<feature type="region of interest" description="Disordered" evidence="1">
    <location>
        <begin position="1147"/>
        <end position="1211"/>
    </location>
</feature>
<dbReference type="Gene3D" id="2.60.120.620">
    <property type="entry name" value="q2cbj1_9rhob like domain"/>
    <property type="match status" value="1"/>
</dbReference>
<reference evidence="2 3" key="1">
    <citation type="journal article" date="2016" name="Mol. Biol. Evol.">
        <title>Comparative Genomics of Early-Diverging Mushroom-Forming Fungi Provides Insights into the Origins of Lignocellulose Decay Capabilities.</title>
        <authorList>
            <person name="Nagy L.G."/>
            <person name="Riley R."/>
            <person name="Tritt A."/>
            <person name="Adam C."/>
            <person name="Daum C."/>
            <person name="Floudas D."/>
            <person name="Sun H."/>
            <person name="Yadav J.S."/>
            <person name="Pangilinan J."/>
            <person name="Larsson K.H."/>
            <person name="Matsuura K."/>
            <person name="Barry K."/>
            <person name="Labutti K."/>
            <person name="Kuo R."/>
            <person name="Ohm R.A."/>
            <person name="Bhattacharya S.S."/>
            <person name="Shirouzu T."/>
            <person name="Yoshinaga Y."/>
            <person name="Martin F.M."/>
            <person name="Grigoriev I.V."/>
            <person name="Hibbett D.S."/>
        </authorList>
    </citation>
    <scope>NUCLEOTIDE SEQUENCE [LARGE SCALE GENOMIC DNA]</scope>
    <source>
        <strain evidence="2 3">L-15889</strain>
    </source>
</reference>
<evidence type="ECO:0000256" key="1">
    <source>
        <dbReference type="SAM" id="MobiDB-lite"/>
    </source>
</evidence>
<name>A0A165P2U6_9APHY</name>
<feature type="compositionally biased region" description="Low complexity" evidence="1">
    <location>
        <begin position="1178"/>
        <end position="1191"/>
    </location>
</feature>
<feature type="region of interest" description="Disordered" evidence="1">
    <location>
        <begin position="52"/>
        <end position="79"/>
    </location>
</feature>
<protein>
    <submittedName>
        <fullName evidence="2">Uncharacterized protein</fullName>
    </submittedName>
</protein>
<organism evidence="2 3">
    <name type="scientific">Daedalea quercina L-15889</name>
    <dbReference type="NCBI Taxonomy" id="1314783"/>
    <lineage>
        <taxon>Eukaryota</taxon>
        <taxon>Fungi</taxon>
        <taxon>Dikarya</taxon>
        <taxon>Basidiomycota</taxon>
        <taxon>Agaricomycotina</taxon>
        <taxon>Agaricomycetes</taxon>
        <taxon>Polyporales</taxon>
        <taxon>Fomitopsis</taxon>
    </lineage>
</organism>
<evidence type="ECO:0000313" key="3">
    <source>
        <dbReference type="Proteomes" id="UP000076727"/>
    </source>
</evidence>
<keyword evidence="3" id="KW-1185">Reference proteome</keyword>
<dbReference type="AlphaFoldDB" id="A0A165P2U6"/>
<dbReference type="PANTHER" id="PTHR33099:SF7">
    <property type="entry name" value="MYND-TYPE DOMAIN-CONTAINING PROTEIN"/>
    <property type="match status" value="1"/>
</dbReference>
<dbReference type="PANTHER" id="PTHR33099">
    <property type="entry name" value="FE2OG DIOXYGENASE DOMAIN-CONTAINING PROTEIN"/>
    <property type="match status" value="1"/>
</dbReference>
<evidence type="ECO:0000313" key="2">
    <source>
        <dbReference type="EMBL" id="KZT67691.1"/>
    </source>
</evidence>
<feature type="compositionally biased region" description="Acidic residues" evidence="1">
    <location>
        <begin position="54"/>
        <end position="73"/>
    </location>
</feature>
<dbReference type="OrthoDB" id="3269573at2759"/>